<feature type="domain" description="C2H2-type" evidence="3">
    <location>
        <begin position="229"/>
        <end position="258"/>
    </location>
</feature>
<feature type="region of interest" description="Disordered" evidence="2">
    <location>
        <begin position="291"/>
        <end position="335"/>
    </location>
</feature>
<sequence length="399" mass="43994">MITSFKLGLNTNALKKNPGVGVPGPGYSAPSALGGLRYGFVNEYHRHPTDSKEVIWLEIEKERIREEIIMEEIVRRRNMIESEVRRELMLGRQMALQDRGGEFFFSAPQSSVRIDPMQFPDPILHHKVEGSSHREKIGQSLEEGIVMSSALKPGFSSLGRAPGRSREPIISEVNPESETSKDEDRITLKEKAEANVSGTKRKTVIRPTIESSESLSAVGTPNKKMKQDWRCTLCKVSATSEQSLNDHLRGKKHIGKEAGLMKTGTNFSIGWSPSPIKKLDEHDTIPAACEIAGSRSPLETMADSEDTMGSGTPFPSHVNQLASEETSKGPVNAQDDEQNPFMFWCEMCQVGAYTMDVMEAHRTGKKHLVRLLKCSQNAGGGNGEPSKFQLANATSVSEI</sequence>
<keyword evidence="5" id="KW-1185">Reference proteome</keyword>
<organism evidence="4 5">
    <name type="scientific">Lithospermum erythrorhizon</name>
    <name type="common">Purple gromwell</name>
    <name type="synonym">Lithospermum officinale var. erythrorhizon</name>
    <dbReference type="NCBI Taxonomy" id="34254"/>
    <lineage>
        <taxon>Eukaryota</taxon>
        <taxon>Viridiplantae</taxon>
        <taxon>Streptophyta</taxon>
        <taxon>Embryophyta</taxon>
        <taxon>Tracheophyta</taxon>
        <taxon>Spermatophyta</taxon>
        <taxon>Magnoliopsida</taxon>
        <taxon>eudicotyledons</taxon>
        <taxon>Gunneridae</taxon>
        <taxon>Pentapetalae</taxon>
        <taxon>asterids</taxon>
        <taxon>lamiids</taxon>
        <taxon>Boraginales</taxon>
        <taxon>Boraginaceae</taxon>
        <taxon>Boraginoideae</taxon>
        <taxon>Lithospermeae</taxon>
        <taxon>Lithospermum</taxon>
    </lineage>
</organism>
<dbReference type="PANTHER" id="PTHR47487:SF8">
    <property type="entry name" value="OS08G0270900 PROTEIN"/>
    <property type="match status" value="1"/>
</dbReference>
<dbReference type="PROSITE" id="PS50157">
    <property type="entry name" value="ZINC_FINGER_C2H2_2"/>
    <property type="match status" value="1"/>
</dbReference>
<dbReference type="Proteomes" id="UP001454036">
    <property type="component" value="Unassembled WGS sequence"/>
</dbReference>
<protein>
    <recommendedName>
        <fullName evidence="3">C2H2-type domain-containing protein</fullName>
    </recommendedName>
</protein>
<proteinExistence type="predicted"/>
<evidence type="ECO:0000313" key="4">
    <source>
        <dbReference type="EMBL" id="GAA0154877.1"/>
    </source>
</evidence>
<dbReference type="EMBL" id="BAABME010002492">
    <property type="protein sequence ID" value="GAA0154877.1"/>
    <property type="molecule type" value="Genomic_DNA"/>
</dbReference>
<evidence type="ECO:0000259" key="3">
    <source>
        <dbReference type="PROSITE" id="PS50157"/>
    </source>
</evidence>
<keyword evidence="1" id="KW-0479">Metal-binding</keyword>
<dbReference type="Gene3D" id="3.30.160.60">
    <property type="entry name" value="Classic Zinc Finger"/>
    <property type="match status" value="2"/>
</dbReference>
<dbReference type="GO" id="GO:0003676">
    <property type="term" value="F:nucleic acid binding"/>
    <property type="evidence" value="ECO:0007669"/>
    <property type="project" value="InterPro"/>
</dbReference>
<keyword evidence="1" id="KW-0863">Zinc-finger</keyword>
<feature type="region of interest" description="Disordered" evidence="2">
    <location>
        <begin position="379"/>
        <end position="399"/>
    </location>
</feature>
<dbReference type="InterPro" id="IPR003604">
    <property type="entry name" value="Matrin/U1-like-C_Znf_C2H2"/>
</dbReference>
<dbReference type="InterPro" id="IPR013087">
    <property type="entry name" value="Znf_C2H2_type"/>
</dbReference>
<comment type="caution">
    <text evidence="4">The sequence shown here is derived from an EMBL/GenBank/DDBJ whole genome shotgun (WGS) entry which is preliminary data.</text>
</comment>
<gene>
    <name evidence="4" type="ORF">LIER_12729</name>
</gene>
<dbReference type="SMART" id="SM00355">
    <property type="entry name" value="ZnF_C2H2"/>
    <property type="match status" value="2"/>
</dbReference>
<dbReference type="SMART" id="SM00451">
    <property type="entry name" value="ZnF_U1"/>
    <property type="match status" value="2"/>
</dbReference>
<evidence type="ECO:0000256" key="2">
    <source>
        <dbReference type="SAM" id="MobiDB-lite"/>
    </source>
</evidence>
<keyword evidence="1" id="KW-0862">Zinc</keyword>
<dbReference type="SUPFAM" id="SSF57667">
    <property type="entry name" value="beta-beta-alpha zinc fingers"/>
    <property type="match status" value="2"/>
</dbReference>
<feature type="region of interest" description="Disordered" evidence="2">
    <location>
        <begin position="156"/>
        <end position="186"/>
    </location>
</feature>
<dbReference type="Pfam" id="PF12874">
    <property type="entry name" value="zf-met"/>
    <property type="match status" value="2"/>
</dbReference>
<accession>A0AAV3PVB9</accession>
<dbReference type="AlphaFoldDB" id="A0AAV3PVB9"/>
<reference evidence="4 5" key="1">
    <citation type="submission" date="2024-01" db="EMBL/GenBank/DDBJ databases">
        <title>The complete chloroplast genome sequence of Lithospermum erythrorhizon: insights into the phylogenetic relationship among Boraginaceae species and the maternal lineages of purple gromwells.</title>
        <authorList>
            <person name="Okada T."/>
            <person name="Watanabe K."/>
        </authorList>
    </citation>
    <scope>NUCLEOTIDE SEQUENCE [LARGE SCALE GENOMIC DNA]</scope>
</reference>
<dbReference type="PANTHER" id="PTHR47487">
    <property type="entry name" value="OS06G0651300 PROTEIN-RELATED"/>
    <property type="match status" value="1"/>
</dbReference>
<feature type="compositionally biased region" description="Polar residues" evidence="2">
    <location>
        <begin position="389"/>
        <end position="399"/>
    </location>
</feature>
<evidence type="ECO:0000313" key="5">
    <source>
        <dbReference type="Proteomes" id="UP001454036"/>
    </source>
</evidence>
<dbReference type="InterPro" id="IPR036236">
    <property type="entry name" value="Znf_C2H2_sf"/>
</dbReference>
<evidence type="ECO:0000256" key="1">
    <source>
        <dbReference type="PROSITE-ProRule" id="PRU00042"/>
    </source>
</evidence>
<name>A0AAV3PVB9_LITER</name>
<dbReference type="GO" id="GO:0008270">
    <property type="term" value="F:zinc ion binding"/>
    <property type="evidence" value="ECO:0007669"/>
    <property type="project" value="UniProtKB-KW"/>
</dbReference>